<dbReference type="SUPFAM" id="SSF56112">
    <property type="entry name" value="Protein kinase-like (PK-like)"/>
    <property type="match status" value="1"/>
</dbReference>
<comment type="similarity">
    <text evidence="7">Belongs to the pseudomonas-type ThrB family.</text>
</comment>
<dbReference type="GO" id="GO:0004413">
    <property type="term" value="F:homoserine kinase activity"/>
    <property type="evidence" value="ECO:0007669"/>
    <property type="project" value="InterPro"/>
</dbReference>
<keyword evidence="3" id="KW-0791">Threonine biosynthesis</keyword>
<keyword evidence="6" id="KW-0067">ATP-binding</keyword>
<dbReference type="EMBL" id="MHLN01000002">
    <property type="protein sequence ID" value="OGZ12731.1"/>
    <property type="molecule type" value="Genomic_DNA"/>
</dbReference>
<evidence type="ECO:0000256" key="3">
    <source>
        <dbReference type="ARBA" id="ARBA00022697"/>
    </source>
</evidence>
<dbReference type="Gene3D" id="3.90.1200.10">
    <property type="match status" value="1"/>
</dbReference>
<dbReference type="InterPro" id="IPR050249">
    <property type="entry name" value="Pseudomonas-type_ThrB"/>
</dbReference>
<feature type="domain" description="Aminoglycoside phosphotransferase" evidence="8">
    <location>
        <begin position="24"/>
        <end position="252"/>
    </location>
</feature>
<dbReference type="GO" id="GO:0005524">
    <property type="term" value="F:ATP binding"/>
    <property type="evidence" value="ECO:0007669"/>
    <property type="project" value="UniProtKB-KW"/>
</dbReference>
<dbReference type="CDD" id="cd05153">
    <property type="entry name" value="HomoserineK_II"/>
    <property type="match status" value="1"/>
</dbReference>
<dbReference type="PROSITE" id="PS00108">
    <property type="entry name" value="PROTEIN_KINASE_ST"/>
    <property type="match status" value="1"/>
</dbReference>
<dbReference type="Proteomes" id="UP000178099">
    <property type="component" value="Unassembled WGS sequence"/>
</dbReference>
<evidence type="ECO:0000313" key="10">
    <source>
        <dbReference type="Proteomes" id="UP000178099"/>
    </source>
</evidence>
<evidence type="ECO:0000256" key="5">
    <source>
        <dbReference type="ARBA" id="ARBA00022777"/>
    </source>
</evidence>
<keyword evidence="4" id="KW-0547">Nucleotide-binding</keyword>
<gene>
    <name evidence="9" type="ORF">A3D67_02880</name>
</gene>
<evidence type="ECO:0000256" key="7">
    <source>
        <dbReference type="ARBA" id="ARBA00038240"/>
    </source>
</evidence>
<accession>A0A1G2DIE2</accession>
<proteinExistence type="inferred from homology"/>
<sequence length="305" mass="35272">MNNNTRTQEVFLKEQYGFVPQHTRKITRGVMNSNFYFESSGKPYLFKVYNFKSQEEVGFETEVLERLKQKSFPAPRIVANREKHLLALYRGKPALVYKYREGMPLKEITHKAMRQIGALKGEMHAILGDFKPSIQKPRWDYGEIKTLIRKEGHRLIDGGFPGAQELLDFLKQELATISIPEDSLPRGVTHQDIKPDNIITKGRNVVGFVDFDNSYHGVLLHDITTTIIWMCFKKGVLDGRLVSAFLKGYGEERPLSEAEKENLPNAIRFRLLREAFIGPFVTLHKPRLSKKRSDYFLALYNNLHE</sequence>
<evidence type="ECO:0000256" key="1">
    <source>
        <dbReference type="ARBA" id="ARBA00022605"/>
    </source>
</evidence>
<protein>
    <recommendedName>
        <fullName evidence="8">Aminoglycoside phosphotransferase domain-containing protein</fullName>
    </recommendedName>
</protein>
<reference evidence="9 10" key="1">
    <citation type="journal article" date="2016" name="Nat. Commun.">
        <title>Thousands of microbial genomes shed light on interconnected biogeochemical processes in an aquifer system.</title>
        <authorList>
            <person name="Anantharaman K."/>
            <person name="Brown C.T."/>
            <person name="Hug L.A."/>
            <person name="Sharon I."/>
            <person name="Castelle C.J."/>
            <person name="Probst A.J."/>
            <person name="Thomas B.C."/>
            <person name="Singh A."/>
            <person name="Wilkins M.J."/>
            <person name="Karaoz U."/>
            <person name="Brodie E.L."/>
            <person name="Williams K.H."/>
            <person name="Hubbard S.S."/>
            <person name="Banfield J.F."/>
        </authorList>
    </citation>
    <scope>NUCLEOTIDE SEQUENCE [LARGE SCALE GENOMIC DNA]</scope>
</reference>
<evidence type="ECO:0000259" key="8">
    <source>
        <dbReference type="Pfam" id="PF01636"/>
    </source>
</evidence>
<organism evidence="9 10">
    <name type="scientific">Candidatus Lloydbacteria bacterium RIFCSPHIGHO2_02_FULL_51_22</name>
    <dbReference type="NCBI Taxonomy" id="1798663"/>
    <lineage>
        <taxon>Bacteria</taxon>
        <taxon>Candidatus Lloydiibacteriota</taxon>
    </lineage>
</organism>
<comment type="caution">
    <text evidence="9">The sequence shown here is derived from an EMBL/GenBank/DDBJ whole genome shotgun (WGS) entry which is preliminary data.</text>
</comment>
<keyword evidence="2" id="KW-0808">Transferase</keyword>
<evidence type="ECO:0000256" key="2">
    <source>
        <dbReference type="ARBA" id="ARBA00022679"/>
    </source>
</evidence>
<dbReference type="GO" id="GO:0009088">
    <property type="term" value="P:threonine biosynthetic process"/>
    <property type="evidence" value="ECO:0007669"/>
    <property type="project" value="UniProtKB-KW"/>
</dbReference>
<dbReference type="Gene3D" id="3.30.200.20">
    <property type="entry name" value="Phosphorylase Kinase, domain 1"/>
    <property type="match status" value="1"/>
</dbReference>
<dbReference type="InterPro" id="IPR011009">
    <property type="entry name" value="Kinase-like_dom_sf"/>
</dbReference>
<dbReference type="InterPro" id="IPR005280">
    <property type="entry name" value="Homoserine_kinase_II"/>
</dbReference>
<evidence type="ECO:0000313" key="9">
    <source>
        <dbReference type="EMBL" id="OGZ12731.1"/>
    </source>
</evidence>
<dbReference type="PANTHER" id="PTHR21064">
    <property type="entry name" value="AMINOGLYCOSIDE PHOSPHOTRANSFERASE DOMAIN-CONTAINING PROTEIN-RELATED"/>
    <property type="match status" value="1"/>
</dbReference>
<evidence type="ECO:0000256" key="4">
    <source>
        <dbReference type="ARBA" id="ARBA00022741"/>
    </source>
</evidence>
<dbReference type="InterPro" id="IPR008271">
    <property type="entry name" value="Ser/Thr_kinase_AS"/>
</dbReference>
<dbReference type="PANTHER" id="PTHR21064:SF6">
    <property type="entry name" value="AMINOGLYCOSIDE PHOSPHOTRANSFERASE DOMAIN-CONTAINING PROTEIN"/>
    <property type="match status" value="1"/>
</dbReference>
<dbReference type="InterPro" id="IPR002575">
    <property type="entry name" value="Aminoglycoside_PTrfase"/>
</dbReference>
<evidence type="ECO:0000256" key="6">
    <source>
        <dbReference type="ARBA" id="ARBA00022840"/>
    </source>
</evidence>
<dbReference type="GO" id="GO:0004672">
    <property type="term" value="F:protein kinase activity"/>
    <property type="evidence" value="ECO:0007669"/>
    <property type="project" value="InterPro"/>
</dbReference>
<dbReference type="AlphaFoldDB" id="A0A1G2DIE2"/>
<name>A0A1G2DIE2_9BACT</name>
<keyword evidence="1" id="KW-0028">Amino-acid biosynthesis</keyword>
<dbReference type="Pfam" id="PF01636">
    <property type="entry name" value="APH"/>
    <property type="match status" value="1"/>
</dbReference>
<keyword evidence="5" id="KW-0418">Kinase</keyword>